<evidence type="ECO:0000256" key="6">
    <source>
        <dbReference type="ARBA" id="ARBA00023277"/>
    </source>
</evidence>
<feature type="binding site" evidence="10">
    <location>
        <begin position="405"/>
        <end position="406"/>
    </location>
    <ligand>
        <name>substrate</name>
    </ligand>
</feature>
<evidence type="ECO:0000256" key="8">
    <source>
        <dbReference type="ARBA" id="ARBA00023326"/>
    </source>
</evidence>
<comment type="caution">
    <text evidence="13">The sequence shown here is derived from an EMBL/GenBank/DDBJ whole genome shotgun (WGS) entry which is preliminary data.</text>
</comment>
<feature type="binding site" evidence="10">
    <location>
        <position position="121"/>
    </location>
    <ligand>
        <name>substrate</name>
    </ligand>
</feature>
<dbReference type="GO" id="GO:0008422">
    <property type="term" value="F:beta-glucosidase activity"/>
    <property type="evidence" value="ECO:0007669"/>
    <property type="project" value="UniProtKB-EC"/>
</dbReference>
<feature type="active site" description="Nucleophile" evidence="9 11">
    <location>
        <position position="352"/>
    </location>
</feature>
<evidence type="ECO:0000256" key="9">
    <source>
        <dbReference type="PIRSR" id="PIRSR617736-1"/>
    </source>
</evidence>
<dbReference type="PROSITE" id="PS00572">
    <property type="entry name" value="GLYCOSYL_HYDROL_F1_1"/>
    <property type="match status" value="1"/>
</dbReference>
<keyword evidence="8" id="KW-0624">Polysaccharide degradation</keyword>
<dbReference type="InterPro" id="IPR017853">
    <property type="entry name" value="GH"/>
</dbReference>
<evidence type="ECO:0000256" key="7">
    <source>
        <dbReference type="ARBA" id="ARBA00023295"/>
    </source>
</evidence>
<dbReference type="InterPro" id="IPR033132">
    <property type="entry name" value="GH_1_N_CS"/>
</dbReference>
<dbReference type="GO" id="GO:0005829">
    <property type="term" value="C:cytosol"/>
    <property type="evidence" value="ECO:0007669"/>
    <property type="project" value="TreeGrafter"/>
</dbReference>
<keyword evidence="6" id="KW-0119">Carbohydrate metabolism</keyword>
<keyword evidence="4 12" id="KW-0378">Hydrolase</keyword>
<dbReference type="EC" id="3.2.1.21" evidence="3 12"/>
<feature type="binding site" evidence="10">
    <location>
        <position position="296"/>
    </location>
    <ligand>
        <name>substrate</name>
    </ligand>
</feature>
<evidence type="ECO:0000256" key="5">
    <source>
        <dbReference type="ARBA" id="ARBA00023001"/>
    </source>
</evidence>
<dbReference type="PANTHER" id="PTHR10353:SF36">
    <property type="entry name" value="LP05116P"/>
    <property type="match status" value="1"/>
</dbReference>
<dbReference type="SUPFAM" id="SSF51445">
    <property type="entry name" value="(Trans)glycosidases"/>
    <property type="match status" value="1"/>
</dbReference>
<dbReference type="InterPro" id="IPR018120">
    <property type="entry name" value="Glyco_hydro_1_AS"/>
</dbReference>
<feature type="binding site" evidence="10">
    <location>
        <position position="20"/>
    </location>
    <ligand>
        <name>substrate</name>
    </ligand>
</feature>
<dbReference type="PRINTS" id="PR00131">
    <property type="entry name" value="GLHYDRLASE1"/>
</dbReference>
<dbReference type="EMBL" id="DTIN01000039">
    <property type="protein sequence ID" value="HFX14199.1"/>
    <property type="molecule type" value="Genomic_DNA"/>
</dbReference>
<evidence type="ECO:0000256" key="4">
    <source>
        <dbReference type="ARBA" id="ARBA00022801"/>
    </source>
</evidence>
<keyword evidence="7 12" id="KW-0326">Glycosidase</keyword>
<accession>A0A7C3RKY7</accession>
<dbReference type="PANTHER" id="PTHR10353">
    <property type="entry name" value="GLYCOSYL HYDROLASE"/>
    <property type="match status" value="1"/>
</dbReference>
<feature type="binding site" evidence="10">
    <location>
        <position position="398"/>
    </location>
    <ligand>
        <name>substrate</name>
    </ligand>
</feature>
<feature type="binding site" evidence="10">
    <location>
        <position position="165"/>
    </location>
    <ligand>
        <name>substrate</name>
    </ligand>
</feature>
<evidence type="ECO:0000256" key="3">
    <source>
        <dbReference type="ARBA" id="ARBA00012744"/>
    </source>
</evidence>
<protein>
    <recommendedName>
        <fullName evidence="3 12">Beta-glucosidase</fullName>
        <ecNumber evidence="3 12">3.2.1.21</ecNumber>
    </recommendedName>
</protein>
<dbReference type="GO" id="GO:0030245">
    <property type="term" value="P:cellulose catabolic process"/>
    <property type="evidence" value="ECO:0007669"/>
    <property type="project" value="UniProtKB-KW"/>
</dbReference>
<dbReference type="PROSITE" id="PS00653">
    <property type="entry name" value="GLYCOSYL_HYDROL_F1_2"/>
    <property type="match status" value="1"/>
</dbReference>
<dbReference type="Gene3D" id="3.20.20.80">
    <property type="entry name" value="Glycosidases"/>
    <property type="match status" value="1"/>
</dbReference>
<comment type="catalytic activity">
    <reaction evidence="1 12">
        <text>Hydrolysis of terminal, non-reducing beta-D-glucosyl residues with release of beta-D-glucose.</text>
        <dbReference type="EC" id="3.2.1.21"/>
    </reaction>
</comment>
<reference evidence="13" key="1">
    <citation type="journal article" date="2020" name="mSystems">
        <title>Genome- and Community-Level Interaction Insights into Carbon Utilization and Element Cycling Functions of Hydrothermarchaeota in Hydrothermal Sediment.</title>
        <authorList>
            <person name="Zhou Z."/>
            <person name="Liu Y."/>
            <person name="Xu W."/>
            <person name="Pan J."/>
            <person name="Luo Z.H."/>
            <person name="Li M."/>
        </authorList>
    </citation>
    <scope>NUCLEOTIDE SEQUENCE [LARGE SCALE GENOMIC DNA]</scope>
    <source>
        <strain evidence="13">SpSt-81</strain>
    </source>
</reference>
<evidence type="ECO:0000313" key="13">
    <source>
        <dbReference type="EMBL" id="HFX14199.1"/>
    </source>
</evidence>
<evidence type="ECO:0000256" key="10">
    <source>
        <dbReference type="PIRSR" id="PIRSR617736-2"/>
    </source>
</evidence>
<dbReference type="FunFam" id="3.20.20.80:FF:000004">
    <property type="entry name" value="Beta-glucosidase 6-phospho-beta-glucosidase"/>
    <property type="match status" value="1"/>
</dbReference>
<proteinExistence type="inferred from homology"/>
<dbReference type="InterPro" id="IPR017736">
    <property type="entry name" value="Glyco_hydro_1_beta-glucosidase"/>
</dbReference>
<evidence type="ECO:0000256" key="12">
    <source>
        <dbReference type="RuleBase" id="RU361175"/>
    </source>
</evidence>
<comment type="similarity">
    <text evidence="2 12">Belongs to the glycosyl hydrolase 1 family.</text>
</comment>
<dbReference type="AlphaFoldDB" id="A0A7C3RKY7"/>
<dbReference type="Pfam" id="PF00232">
    <property type="entry name" value="Glyco_hydro_1"/>
    <property type="match status" value="1"/>
</dbReference>
<dbReference type="NCBIfam" id="TIGR03356">
    <property type="entry name" value="BGL"/>
    <property type="match status" value="1"/>
</dbReference>
<dbReference type="InterPro" id="IPR001360">
    <property type="entry name" value="Glyco_hydro_1"/>
</dbReference>
<evidence type="ECO:0000256" key="1">
    <source>
        <dbReference type="ARBA" id="ARBA00000448"/>
    </source>
</evidence>
<sequence>MQELIFPKGFLWGAATASYQIEGAWNEDGKGESTWDRFSHTPGTIYQNQNGDVACDHYHLWEKDVDLMSYIGLKAYRFSISWPRIFPEGKGKVNPKGLAFYDKLIDRLLEKGIKPAITLYHWDLPQTLEDIGGWLNRDVAKYFSEYASFLFYKFSDRVDLWITLNEPWVNAFLGYGWGVHAPGKRDMKGAFIASHNFLLAHGYAVQIYKEEGYKGSIGITINVAPVYPEKDTEENLIAVERHDAFSNRWFLDPIFKKSYPESAWKVLEKTPWVFKVEERDFDIISQPIDFIGINYYTRSIVKANSEDPYTGISRVQGDGEVTAMNWEIYPDGLYDILVQLYSSYKIPIYITENGAAFDDILQNGKVNDIKRVNYLREHIKRAYFAIRDGVDLRGYFVWSLMDNFEWGHGFSKRFGIIYVNYENQERILKESAYFYKGIIERNGLED</sequence>
<keyword evidence="5" id="KW-0136">Cellulose degradation</keyword>
<evidence type="ECO:0000256" key="2">
    <source>
        <dbReference type="ARBA" id="ARBA00010838"/>
    </source>
</evidence>
<name>A0A7C3RKY7_DICTH</name>
<feature type="active site" description="Proton donor" evidence="9">
    <location>
        <position position="166"/>
    </location>
</feature>
<evidence type="ECO:0000256" key="11">
    <source>
        <dbReference type="PROSITE-ProRule" id="PRU10055"/>
    </source>
</evidence>
<gene>
    <name evidence="13" type="ORF">ENW00_08685</name>
</gene>
<organism evidence="13">
    <name type="scientific">Dictyoglomus thermophilum</name>
    <dbReference type="NCBI Taxonomy" id="14"/>
    <lineage>
        <taxon>Bacteria</taxon>
        <taxon>Pseudomonadati</taxon>
        <taxon>Dictyoglomota</taxon>
        <taxon>Dictyoglomia</taxon>
        <taxon>Dictyoglomales</taxon>
        <taxon>Dictyoglomaceae</taxon>
        <taxon>Dictyoglomus</taxon>
    </lineage>
</organism>